<dbReference type="CDD" id="cd02205">
    <property type="entry name" value="CBS_pair_SF"/>
    <property type="match status" value="1"/>
</dbReference>
<proteinExistence type="predicted"/>
<gene>
    <name evidence="4" type="ORF">C3Y92_04365</name>
</gene>
<dbReference type="RefSeq" id="WP_129349849.1">
    <property type="nucleotide sequence ID" value="NZ_CP026538.1"/>
</dbReference>
<dbReference type="InterPro" id="IPR000644">
    <property type="entry name" value="CBS_dom"/>
</dbReference>
<dbReference type="PANTHER" id="PTHR43080:SF2">
    <property type="entry name" value="CBS DOMAIN-CONTAINING PROTEIN"/>
    <property type="match status" value="1"/>
</dbReference>
<sequence>MQIADIMRTTVIKVRPEAPVGHVLIWYGGMNNTFRNTYVVDHCDRLLGVVTIHRFLSLIVSPEVSSQARAGHLDGREALLDALRRNMAASSDTPVGELMDTDYPFAHPEDLFVMAGELIVERGIPAVPVIDPNGVLMGEISRRMILQFLVKNL</sequence>
<keyword evidence="5" id="KW-1185">Reference proteome</keyword>
<dbReference type="OrthoDB" id="9790355at2"/>
<evidence type="ECO:0000256" key="2">
    <source>
        <dbReference type="PROSITE-ProRule" id="PRU00703"/>
    </source>
</evidence>
<organism evidence="4 5">
    <name type="scientific">Solidesulfovibrio carbinolicus</name>
    <dbReference type="NCBI Taxonomy" id="296842"/>
    <lineage>
        <taxon>Bacteria</taxon>
        <taxon>Pseudomonadati</taxon>
        <taxon>Thermodesulfobacteriota</taxon>
        <taxon>Desulfovibrionia</taxon>
        <taxon>Desulfovibrionales</taxon>
        <taxon>Desulfovibrionaceae</taxon>
        <taxon>Solidesulfovibrio</taxon>
    </lineage>
</organism>
<name>A0A4P6HIX7_9BACT</name>
<dbReference type="PANTHER" id="PTHR43080">
    <property type="entry name" value="CBS DOMAIN-CONTAINING PROTEIN CBSX3, MITOCHONDRIAL"/>
    <property type="match status" value="1"/>
</dbReference>
<keyword evidence="1 2" id="KW-0129">CBS domain</keyword>
<dbReference type="Proteomes" id="UP000293296">
    <property type="component" value="Chromosome"/>
</dbReference>
<feature type="domain" description="CBS" evidence="3">
    <location>
        <begin position="99"/>
        <end position="153"/>
    </location>
</feature>
<accession>A0A4P6HIX7</accession>
<dbReference type="KEGG" id="dcb:C3Y92_04365"/>
<dbReference type="SUPFAM" id="SSF54631">
    <property type="entry name" value="CBS-domain pair"/>
    <property type="match status" value="1"/>
</dbReference>
<dbReference type="AlphaFoldDB" id="A0A4P6HIX7"/>
<dbReference type="InterPro" id="IPR046342">
    <property type="entry name" value="CBS_dom_sf"/>
</dbReference>
<dbReference type="Pfam" id="PF00571">
    <property type="entry name" value="CBS"/>
    <property type="match status" value="2"/>
</dbReference>
<evidence type="ECO:0000313" key="5">
    <source>
        <dbReference type="Proteomes" id="UP000293296"/>
    </source>
</evidence>
<dbReference type="EMBL" id="CP026538">
    <property type="protein sequence ID" value="QAZ66516.1"/>
    <property type="molecule type" value="Genomic_DNA"/>
</dbReference>
<dbReference type="Gene3D" id="3.10.580.10">
    <property type="entry name" value="CBS-domain"/>
    <property type="match status" value="1"/>
</dbReference>
<evidence type="ECO:0000313" key="4">
    <source>
        <dbReference type="EMBL" id="QAZ66516.1"/>
    </source>
</evidence>
<dbReference type="PROSITE" id="PS51371">
    <property type="entry name" value="CBS"/>
    <property type="match status" value="1"/>
</dbReference>
<reference evidence="4 5" key="1">
    <citation type="submission" date="2018-02" db="EMBL/GenBank/DDBJ databases">
        <title>Genome sequence of Desulfovibrio carbinolicus DSM 3852.</title>
        <authorList>
            <person name="Wilbanks E."/>
            <person name="Skennerton C.T."/>
            <person name="Orphan V.J."/>
        </authorList>
    </citation>
    <scope>NUCLEOTIDE SEQUENCE [LARGE SCALE GENOMIC DNA]</scope>
    <source>
        <strain evidence="4 5">DSM 3852</strain>
    </source>
</reference>
<evidence type="ECO:0000256" key="1">
    <source>
        <dbReference type="ARBA" id="ARBA00023122"/>
    </source>
</evidence>
<evidence type="ECO:0000259" key="3">
    <source>
        <dbReference type="PROSITE" id="PS51371"/>
    </source>
</evidence>
<dbReference type="InterPro" id="IPR051257">
    <property type="entry name" value="Diverse_CBS-Domain"/>
</dbReference>
<protein>
    <submittedName>
        <fullName evidence="4">CBS domain-containing protein</fullName>
    </submittedName>
</protein>